<evidence type="ECO:0000256" key="3">
    <source>
        <dbReference type="ARBA" id="ARBA00022695"/>
    </source>
</evidence>
<accession>A0ABM1YIK5</accession>
<feature type="coiled-coil region" evidence="7">
    <location>
        <begin position="659"/>
        <end position="686"/>
    </location>
</feature>
<keyword evidence="5" id="KW-0255">Endonuclease</keyword>
<dbReference type="Pfam" id="PF17921">
    <property type="entry name" value="Integrase_H2C2"/>
    <property type="match status" value="1"/>
</dbReference>
<dbReference type="InterPro" id="IPR041588">
    <property type="entry name" value="Integrase_H2C2"/>
</dbReference>
<name>A0ABM1YIK5_AEDAL</name>
<dbReference type="InterPro" id="IPR043502">
    <property type="entry name" value="DNA/RNA_pol_sf"/>
</dbReference>
<dbReference type="Pfam" id="PF13975">
    <property type="entry name" value="gag-asp_proteas"/>
    <property type="match status" value="1"/>
</dbReference>
<evidence type="ECO:0000313" key="11">
    <source>
        <dbReference type="EnsemblMetazoa" id="AALFPA23_009487.P13052"/>
    </source>
</evidence>
<dbReference type="EnsemblMetazoa" id="AALFPA23_009487.R13052">
    <property type="protein sequence ID" value="AALFPA23_009487.P13052"/>
    <property type="gene ID" value="AALFPA23_009487"/>
</dbReference>
<dbReference type="Gene3D" id="1.10.340.70">
    <property type="match status" value="1"/>
</dbReference>
<dbReference type="Gene3D" id="3.30.70.270">
    <property type="match status" value="2"/>
</dbReference>
<dbReference type="Proteomes" id="UP000069940">
    <property type="component" value="Unassembled WGS sequence"/>
</dbReference>
<dbReference type="InterPro" id="IPR000477">
    <property type="entry name" value="RT_dom"/>
</dbReference>
<evidence type="ECO:0000313" key="12">
    <source>
        <dbReference type="Proteomes" id="UP000069940"/>
    </source>
</evidence>
<dbReference type="PROSITE" id="PS50994">
    <property type="entry name" value="INTEGRASE"/>
    <property type="match status" value="1"/>
</dbReference>
<dbReference type="InterPro" id="IPR012337">
    <property type="entry name" value="RNaseH-like_sf"/>
</dbReference>
<evidence type="ECO:0000256" key="2">
    <source>
        <dbReference type="ARBA" id="ARBA00022679"/>
    </source>
</evidence>
<keyword evidence="12" id="KW-1185">Reference proteome</keyword>
<dbReference type="Pfam" id="PF23309">
    <property type="entry name" value="DUF7083"/>
    <property type="match status" value="1"/>
</dbReference>
<reference evidence="12" key="1">
    <citation type="journal article" date="2015" name="Proc. Natl. Acad. Sci. U.S.A.">
        <title>Genome sequence of the Asian Tiger mosquito, Aedes albopictus, reveals insights into its biology, genetics, and evolution.</title>
        <authorList>
            <person name="Chen X.G."/>
            <person name="Jiang X."/>
            <person name="Gu J."/>
            <person name="Xu M."/>
            <person name="Wu Y."/>
            <person name="Deng Y."/>
            <person name="Zhang C."/>
            <person name="Bonizzoni M."/>
            <person name="Dermauw W."/>
            <person name="Vontas J."/>
            <person name="Armbruster P."/>
            <person name="Huang X."/>
            <person name="Yang Y."/>
            <person name="Zhang H."/>
            <person name="He W."/>
            <person name="Peng H."/>
            <person name="Liu Y."/>
            <person name="Wu K."/>
            <person name="Chen J."/>
            <person name="Lirakis M."/>
            <person name="Topalis P."/>
            <person name="Van Leeuwen T."/>
            <person name="Hall A.B."/>
            <person name="Jiang X."/>
            <person name="Thorpe C."/>
            <person name="Mueller R.L."/>
            <person name="Sun C."/>
            <person name="Waterhouse R.M."/>
            <person name="Yan G."/>
            <person name="Tu Z.J."/>
            <person name="Fang X."/>
            <person name="James A.A."/>
        </authorList>
    </citation>
    <scope>NUCLEOTIDE SEQUENCE [LARGE SCALE GENOMIC DNA]</scope>
    <source>
        <strain evidence="12">Foshan</strain>
    </source>
</reference>
<dbReference type="InterPro" id="IPR050951">
    <property type="entry name" value="Retrovirus_Pol_polyprotein"/>
</dbReference>
<dbReference type="InterPro" id="IPR021109">
    <property type="entry name" value="Peptidase_aspartic_dom_sf"/>
</dbReference>
<dbReference type="RefSeq" id="XP_062698844.1">
    <property type="nucleotide sequence ID" value="XM_062842860.1"/>
</dbReference>
<keyword evidence="6" id="KW-0511">Multifunctional enzyme</keyword>
<evidence type="ECO:0000259" key="9">
    <source>
        <dbReference type="PROSITE" id="PS50878"/>
    </source>
</evidence>
<dbReference type="InterPro" id="IPR041577">
    <property type="entry name" value="RT_RNaseH_2"/>
</dbReference>
<proteinExistence type="predicted"/>
<keyword evidence="7" id="KW-0175">Coiled coil</keyword>
<feature type="region of interest" description="Disordered" evidence="8">
    <location>
        <begin position="28"/>
        <end position="54"/>
    </location>
</feature>
<organism evidence="11 12">
    <name type="scientific">Aedes albopictus</name>
    <name type="common">Asian tiger mosquito</name>
    <name type="synonym">Stegomyia albopicta</name>
    <dbReference type="NCBI Taxonomy" id="7160"/>
    <lineage>
        <taxon>Eukaryota</taxon>
        <taxon>Metazoa</taxon>
        <taxon>Ecdysozoa</taxon>
        <taxon>Arthropoda</taxon>
        <taxon>Hexapoda</taxon>
        <taxon>Insecta</taxon>
        <taxon>Pterygota</taxon>
        <taxon>Neoptera</taxon>
        <taxon>Endopterygota</taxon>
        <taxon>Diptera</taxon>
        <taxon>Nematocera</taxon>
        <taxon>Culicoidea</taxon>
        <taxon>Culicidae</taxon>
        <taxon>Culicinae</taxon>
        <taxon>Aedini</taxon>
        <taxon>Aedes</taxon>
        <taxon>Stegomyia</taxon>
    </lineage>
</organism>
<keyword evidence="4" id="KW-0540">Nuclease</keyword>
<dbReference type="InterPro" id="IPR036397">
    <property type="entry name" value="RNaseH_sf"/>
</dbReference>
<dbReference type="InterPro" id="IPR043128">
    <property type="entry name" value="Rev_trsase/Diguanyl_cyclase"/>
</dbReference>
<keyword evidence="3" id="KW-0548">Nucleotidyltransferase</keyword>
<reference evidence="11" key="2">
    <citation type="submission" date="2025-05" db="UniProtKB">
        <authorList>
            <consortium name="EnsemblMetazoa"/>
        </authorList>
    </citation>
    <scope>IDENTIFICATION</scope>
    <source>
        <strain evidence="11">Foshan</strain>
    </source>
</reference>
<evidence type="ECO:0000256" key="7">
    <source>
        <dbReference type="SAM" id="Coils"/>
    </source>
</evidence>
<dbReference type="Pfam" id="PF17919">
    <property type="entry name" value="RT_RNaseH_2"/>
    <property type="match status" value="1"/>
</dbReference>
<dbReference type="SUPFAM" id="SSF56672">
    <property type="entry name" value="DNA/RNA polymerases"/>
    <property type="match status" value="1"/>
</dbReference>
<dbReference type="PANTHER" id="PTHR37984">
    <property type="entry name" value="PROTEIN CBG26694"/>
    <property type="match status" value="1"/>
</dbReference>
<dbReference type="PROSITE" id="PS50878">
    <property type="entry name" value="RT_POL"/>
    <property type="match status" value="1"/>
</dbReference>
<dbReference type="Gene3D" id="2.40.70.10">
    <property type="entry name" value="Acid Proteases"/>
    <property type="match status" value="1"/>
</dbReference>
<evidence type="ECO:0000256" key="4">
    <source>
        <dbReference type="ARBA" id="ARBA00022722"/>
    </source>
</evidence>
<dbReference type="CDD" id="cd01647">
    <property type="entry name" value="RT_LTR"/>
    <property type="match status" value="1"/>
</dbReference>
<dbReference type="Pfam" id="PF00078">
    <property type="entry name" value="RVT_1"/>
    <property type="match status" value="1"/>
</dbReference>
<feature type="domain" description="Integrase catalytic" evidence="10">
    <location>
        <begin position="1088"/>
        <end position="1240"/>
    </location>
</feature>
<evidence type="ECO:0000259" key="10">
    <source>
        <dbReference type="PROSITE" id="PS50994"/>
    </source>
</evidence>
<sequence length="1440" mass="162559">MSPEFEASLLRILENQGRILQELSASRSVAGPSVGGGDGNLQSNQQHPEDPRRQNQTEFLIESLSSSISEFHYDPEAGVTFEAWFAKYEDLFEEDARKLDGPAKVRLLLRNLSTVAHKKYVNYILPKKPKEVSFEDTITTLKSIFGRNTSLFNLRYQCLQLQKNSSEDFFTYAGIVNEKCEEFKLPEITNDQFKCLLFVCGLNSSKDADVRTSLLSKIESTNPATPMTLHSLAEDCQRLLNLKKDTAMIEKSCNKSSVCAIRNPTKIKTSGQQQQQKPSDVPNTPCWRCGEMHYSKNCNYIQHQCKSCKKVGHKEGYCTCFQSKPKKKNRGFKNQSAKAQGIYSVNQVSVTANRKFTTVELNGHAVRMQLDSAADISVISQAVYKQMGSPAGKQPSINVVNASGDDMGLTLELSCSITLNEVSKQGRCFVSKADDLNLFGAEWIELFGLWDVPFNAVCNQVSMKHHPEAEGLVDRLKVKYSNVFDESLGLCTKKQVSLTVKPGSKPVFRQKRPVPYASVQKIEDELNRLQALDIISPVTYSEWAAPIVAVRKPNGKVRICADYSTGLNEALEANHHPLPLPQDIFAKLAGKKIFSQIDLSDAYLQVEVSESSRKLLTINTHKGLYQFNRLSPGVKTASGEFQQIVDSMVADLEDVSVYLDDIILASNSLEEHLQQLERLLARIEEYGFHLKIEKSNFFMQQIQYLGLIVDDQGIRPDPEKIKAIVNMPAPHDVPSLRSFLGAVNYYGKFVRAIHDLRQPMDALLKKDVKWNWSPACQNAFEEFKRILQSDLLLTHYNPNLEMIVAADASQHGIGAVLLHRFPDGSIKAVCHASRTLTNAERNYAQGEKEGLALIFACTKFHRMIFGRHFILQTDHKPLLGIFGSKKGIPVHTANRLQRWALTLLQYDFKIEFQKTESFGYADLLSRLIGQHSKPDEDYVIASLQMEADIRSIQTEAVSVLPITSQLILQESKKDATFQAVLKQVRDNWPSTRHSNEVASFYKRREALCEADGYLMYMDRIVIPKSLQSPVLKQLHVGHPGMQRMKSLARSFVFWPNMDADIEDYVRRCSNCAAASKAPVKTTLSSWPIPSMPWSRLHVDYAGPIKGKMFLVIVDAYSKWPEIFATSNSTATMTIKKLKECVSRFGCPLTIVTDNGTQFCSEAFSKFCQQHGIDHVKTPPFHPQSNGQAERFVDTLKRALLKIGGEDVEDALQIFLQTYRCTPNPSLPDNRSPAEVLLGRKTRTVFDLMKPPISQPTQINERQNDQFNKQYGAKHRSFEAGDTVYAEIHIRNERYWAKGIVIEQKGSVVYNVLLQDEKRQGLIRSHTNQLRKRKPDGKCEASAEQPLPLQVLLEEFSCPDHVPTEDIENPGNSQLDISVTEPGCSRGNTCPEQMKSNSIDGSSEVCRSQDRVQSRKRTLPFREPSGRKRRLPSHFEYYEIF</sequence>
<dbReference type="InterPro" id="IPR001584">
    <property type="entry name" value="Integrase_cat-core"/>
</dbReference>
<dbReference type="GeneID" id="134284220"/>
<evidence type="ECO:0000256" key="8">
    <source>
        <dbReference type="SAM" id="MobiDB-lite"/>
    </source>
</evidence>
<dbReference type="Gene3D" id="3.10.10.10">
    <property type="entry name" value="HIV Type 1 Reverse Transcriptase, subunit A, domain 1"/>
    <property type="match status" value="1"/>
</dbReference>
<dbReference type="InterPro" id="IPR055510">
    <property type="entry name" value="DUF7083"/>
</dbReference>
<protein>
    <recommendedName>
        <fullName evidence="1">RNA-directed DNA polymerase</fullName>
        <ecNumber evidence="1">2.7.7.49</ecNumber>
    </recommendedName>
</protein>
<dbReference type="CDD" id="cd09274">
    <property type="entry name" value="RNase_HI_RT_Ty3"/>
    <property type="match status" value="1"/>
</dbReference>
<evidence type="ECO:0000256" key="6">
    <source>
        <dbReference type="ARBA" id="ARBA00023268"/>
    </source>
</evidence>
<dbReference type="SUPFAM" id="SSF50630">
    <property type="entry name" value="Acid proteases"/>
    <property type="match status" value="1"/>
</dbReference>
<evidence type="ECO:0000256" key="1">
    <source>
        <dbReference type="ARBA" id="ARBA00012493"/>
    </source>
</evidence>
<feature type="domain" description="Reverse transcriptase" evidence="9">
    <location>
        <begin position="531"/>
        <end position="709"/>
    </location>
</feature>
<dbReference type="EC" id="2.7.7.49" evidence="1"/>
<keyword evidence="2" id="KW-0808">Transferase</keyword>
<dbReference type="Gene3D" id="3.30.420.10">
    <property type="entry name" value="Ribonuclease H-like superfamily/Ribonuclease H"/>
    <property type="match status" value="1"/>
</dbReference>
<dbReference type="Pfam" id="PF00665">
    <property type="entry name" value="rve"/>
    <property type="match status" value="1"/>
</dbReference>
<keyword evidence="5" id="KW-0378">Hydrolase</keyword>
<evidence type="ECO:0000256" key="5">
    <source>
        <dbReference type="ARBA" id="ARBA00022759"/>
    </source>
</evidence>
<dbReference type="SUPFAM" id="SSF53098">
    <property type="entry name" value="Ribonuclease H-like"/>
    <property type="match status" value="1"/>
</dbReference>
<dbReference type="PANTHER" id="PTHR37984:SF5">
    <property type="entry name" value="PROTEIN NYNRIN-LIKE"/>
    <property type="match status" value="1"/>
</dbReference>